<keyword evidence="1" id="KW-0812">Transmembrane</keyword>
<feature type="domain" description="KIB1-4 beta-propeller" evidence="2">
    <location>
        <begin position="127"/>
        <end position="210"/>
    </location>
</feature>
<evidence type="ECO:0000313" key="4">
    <source>
        <dbReference type="Proteomes" id="UP000593572"/>
    </source>
</evidence>
<reference evidence="3 4" key="1">
    <citation type="journal article" date="2019" name="Genome Biol. Evol.">
        <title>Insights into the evolution of the New World diploid cottons (Gossypium, subgenus Houzingenia) based on genome sequencing.</title>
        <authorList>
            <person name="Grover C.E."/>
            <person name="Arick M.A. 2nd"/>
            <person name="Thrash A."/>
            <person name="Conover J.L."/>
            <person name="Sanders W.S."/>
            <person name="Peterson D.G."/>
            <person name="Frelichowski J.E."/>
            <person name="Scheffler J.A."/>
            <person name="Scheffler B.E."/>
            <person name="Wendel J.F."/>
        </authorList>
    </citation>
    <scope>NUCLEOTIDE SEQUENCE [LARGE SCALE GENOMIC DNA]</scope>
    <source>
        <strain evidence="3">157</strain>
        <tissue evidence="3">Leaf</tissue>
    </source>
</reference>
<name>A0A7J8N3K6_9ROSI</name>
<dbReference type="AlphaFoldDB" id="A0A7J8N3K6"/>
<protein>
    <recommendedName>
        <fullName evidence="2">KIB1-4 beta-propeller domain-containing protein</fullName>
    </recommendedName>
</protein>
<evidence type="ECO:0000256" key="1">
    <source>
        <dbReference type="SAM" id="Phobius"/>
    </source>
</evidence>
<organism evidence="3 4">
    <name type="scientific">Gossypium lobatum</name>
    <dbReference type="NCBI Taxonomy" id="34289"/>
    <lineage>
        <taxon>Eukaryota</taxon>
        <taxon>Viridiplantae</taxon>
        <taxon>Streptophyta</taxon>
        <taxon>Embryophyta</taxon>
        <taxon>Tracheophyta</taxon>
        <taxon>Spermatophyta</taxon>
        <taxon>Magnoliopsida</taxon>
        <taxon>eudicotyledons</taxon>
        <taxon>Gunneridae</taxon>
        <taxon>Pentapetalae</taxon>
        <taxon>rosids</taxon>
        <taxon>malvids</taxon>
        <taxon>Malvales</taxon>
        <taxon>Malvaceae</taxon>
        <taxon>Malvoideae</taxon>
        <taxon>Gossypium</taxon>
    </lineage>
</organism>
<sequence length="248" mass="28444">MTAVCRSWRASLADQKINFPAVCLMLREGGNCDNYNFYSMSEEIFDELDLPELRERRYWGSPFGWLFLQFIGVFPIVDTLLLQSRPGDLAWRTLSYDGDDDDDGFKFLIDDAVYFKGNFYGCLNSGENLCMTCRDPYDDDDDYEYKGYTIFKLDMDTKSWGKIYSLGDKSLFLGNCCTSTVAAANYPGCKPNCIYSTEESIHVEGIDIYDVEKNRDKDIGLEPFPMSKQVEQILPSISPLVWIIPYPL</sequence>
<dbReference type="PANTHER" id="PTHR44259:SF107">
    <property type="entry name" value="F-BOX PROTEIN SKIP23-LIKE"/>
    <property type="match status" value="1"/>
</dbReference>
<dbReference type="Pfam" id="PF03478">
    <property type="entry name" value="Beta-prop_KIB1-4"/>
    <property type="match status" value="1"/>
</dbReference>
<dbReference type="EMBL" id="JABEZX010000011">
    <property type="protein sequence ID" value="MBA0571434.1"/>
    <property type="molecule type" value="Genomic_DNA"/>
</dbReference>
<dbReference type="InterPro" id="IPR050942">
    <property type="entry name" value="F-box_BR-signaling"/>
</dbReference>
<keyword evidence="1" id="KW-0472">Membrane</keyword>
<dbReference type="Proteomes" id="UP000593572">
    <property type="component" value="Unassembled WGS sequence"/>
</dbReference>
<dbReference type="InterPro" id="IPR005174">
    <property type="entry name" value="KIB1-4_b-propeller"/>
</dbReference>
<keyword evidence="4" id="KW-1185">Reference proteome</keyword>
<evidence type="ECO:0000259" key="2">
    <source>
        <dbReference type="Pfam" id="PF03478"/>
    </source>
</evidence>
<dbReference type="PANTHER" id="PTHR44259">
    <property type="entry name" value="OS07G0183000 PROTEIN-RELATED"/>
    <property type="match status" value="1"/>
</dbReference>
<feature type="transmembrane region" description="Helical" evidence="1">
    <location>
        <begin position="63"/>
        <end position="82"/>
    </location>
</feature>
<keyword evidence="1" id="KW-1133">Transmembrane helix</keyword>
<proteinExistence type="predicted"/>
<evidence type="ECO:0000313" key="3">
    <source>
        <dbReference type="EMBL" id="MBA0571434.1"/>
    </source>
</evidence>
<comment type="caution">
    <text evidence="3">The sequence shown here is derived from an EMBL/GenBank/DDBJ whole genome shotgun (WGS) entry which is preliminary data.</text>
</comment>
<gene>
    <name evidence="3" type="ORF">Golob_005009</name>
</gene>
<accession>A0A7J8N3K6</accession>